<protein>
    <submittedName>
        <fullName evidence="6">Tetratricopeptide repeat protein</fullName>
    </submittedName>
</protein>
<feature type="chain" id="PRO_5022936629" evidence="5">
    <location>
        <begin position="19"/>
        <end position="193"/>
    </location>
</feature>
<dbReference type="InterPro" id="IPR051685">
    <property type="entry name" value="Ycf3/AcsC/BcsC/TPR_MFPF"/>
</dbReference>
<organism evidence="6 7">
    <name type="scientific">Flavisolibacter ginsenosidimutans</name>
    <dbReference type="NCBI Taxonomy" id="661481"/>
    <lineage>
        <taxon>Bacteria</taxon>
        <taxon>Pseudomonadati</taxon>
        <taxon>Bacteroidota</taxon>
        <taxon>Chitinophagia</taxon>
        <taxon>Chitinophagales</taxon>
        <taxon>Chitinophagaceae</taxon>
        <taxon>Flavisolibacter</taxon>
    </lineage>
</organism>
<dbReference type="Pfam" id="PF07719">
    <property type="entry name" value="TPR_2"/>
    <property type="match status" value="1"/>
</dbReference>
<feature type="repeat" description="TPR" evidence="3">
    <location>
        <begin position="21"/>
        <end position="54"/>
    </location>
</feature>
<dbReference type="Gene3D" id="1.25.40.10">
    <property type="entry name" value="Tetratricopeptide repeat domain"/>
    <property type="match status" value="2"/>
</dbReference>
<feature type="compositionally biased region" description="Low complexity" evidence="4">
    <location>
        <begin position="137"/>
        <end position="148"/>
    </location>
</feature>
<evidence type="ECO:0000256" key="1">
    <source>
        <dbReference type="ARBA" id="ARBA00022737"/>
    </source>
</evidence>
<accession>A0A5B8UJR3</accession>
<dbReference type="Pfam" id="PF13432">
    <property type="entry name" value="TPR_16"/>
    <property type="match status" value="1"/>
</dbReference>
<evidence type="ECO:0000256" key="5">
    <source>
        <dbReference type="SAM" id="SignalP"/>
    </source>
</evidence>
<dbReference type="InterPro" id="IPR011990">
    <property type="entry name" value="TPR-like_helical_dom_sf"/>
</dbReference>
<keyword evidence="2 3" id="KW-0802">TPR repeat</keyword>
<sequence length="193" mass="21701">MKNCLSLLYFLFSINAFAQTAATHISKGNDFYLRLQFDLAEDQYRKALELNPHNTEAQYNLGNALMQQKKYKAAIEAYDAIATNDKSIKAAAHYNAGVSYSKQQDLPSSIDEYKAALRINPADKEARENLQKALQEQKQQQQQNQKNNKGGGGGMSQNDADKKLRDLEQKEKDLQHKMQKGQGGQAPSGSKDW</sequence>
<dbReference type="KEGG" id="fgg:FSB75_13740"/>
<dbReference type="PROSITE" id="PS50005">
    <property type="entry name" value="TPR"/>
    <property type="match status" value="2"/>
</dbReference>
<dbReference type="SMART" id="SM00028">
    <property type="entry name" value="TPR"/>
    <property type="match status" value="3"/>
</dbReference>
<dbReference type="InterPro" id="IPR019734">
    <property type="entry name" value="TPR_rpt"/>
</dbReference>
<keyword evidence="7" id="KW-1185">Reference proteome</keyword>
<feature type="region of interest" description="Disordered" evidence="4">
    <location>
        <begin position="127"/>
        <end position="193"/>
    </location>
</feature>
<feature type="repeat" description="TPR" evidence="3">
    <location>
        <begin position="90"/>
        <end position="123"/>
    </location>
</feature>
<dbReference type="EMBL" id="CP042433">
    <property type="protein sequence ID" value="QEC56914.1"/>
    <property type="molecule type" value="Genomic_DNA"/>
</dbReference>
<evidence type="ECO:0000313" key="7">
    <source>
        <dbReference type="Proteomes" id="UP000321204"/>
    </source>
</evidence>
<proteinExistence type="predicted"/>
<evidence type="ECO:0000313" key="6">
    <source>
        <dbReference type="EMBL" id="QEC56914.1"/>
    </source>
</evidence>
<dbReference type="PANTHER" id="PTHR44943:SF8">
    <property type="entry name" value="TPR REPEAT-CONTAINING PROTEIN MJ0263"/>
    <property type="match status" value="1"/>
</dbReference>
<gene>
    <name evidence="6" type="ORF">FSB75_13740</name>
</gene>
<dbReference type="OrthoDB" id="1525165at2"/>
<evidence type="ECO:0000256" key="4">
    <source>
        <dbReference type="SAM" id="MobiDB-lite"/>
    </source>
</evidence>
<dbReference type="AlphaFoldDB" id="A0A5B8UJR3"/>
<dbReference type="PANTHER" id="PTHR44943">
    <property type="entry name" value="CELLULOSE SYNTHASE OPERON PROTEIN C"/>
    <property type="match status" value="1"/>
</dbReference>
<evidence type="ECO:0000256" key="2">
    <source>
        <dbReference type="ARBA" id="ARBA00022803"/>
    </source>
</evidence>
<feature type="compositionally biased region" description="Basic and acidic residues" evidence="4">
    <location>
        <begin position="159"/>
        <end position="176"/>
    </location>
</feature>
<reference evidence="6 7" key="1">
    <citation type="journal article" date="2015" name="Int. J. Syst. Evol. Microbiol.">
        <title>Flavisolibacter ginsenosidimutans sp. nov., with ginsenoside-converting activity isolated from soil used for cultivating ginseng.</title>
        <authorList>
            <person name="Zhao Y."/>
            <person name="Liu Q."/>
            <person name="Kang M.S."/>
            <person name="Jin F."/>
            <person name="Yu H."/>
            <person name="Im W.T."/>
        </authorList>
    </citation>
    <scope>NUCLEOTIDE SEQUENCE [LARGE SCALE GENOMIC DNA]</scope>
    <source>
        <strain evidence="6 7">Gsoil 636</strain>
    </source>
</reference>
<name>A0A5B8UJR3_9BACT</name>
<dbReference type="Proteomes" id="UP000321204">
    <property type="component" value="Chromosome"/>
</dbReference>
<keyword evidence="5" id="KW-0732">Signal</keyword>
<keyword evidence="1" id="KW-0677">Repeat</keyword>
<dbReference type="SUPFAM" id="SSF48452">
    <property type="entry name" value="TPR-like"/>
    <property type="match status" value="1"/>
</dbReference>
<dbReference type="RefSeq" id="WP_146788597.1">
    <property type="nucleotide sequence ID" value="NZ_BAABIO010000003.1"/>
</dbReference>
<dbReference type="InterPro" id="IPR013105">
    <property type="entry name" value="TPR_2"/>
</dbReference>
<evidence type="ECO:0000256" key="3">
    <source>
        <dbReference type="PROSITE-ProRule" id="PRU00339"/>
    </source>
</evidence>
<feature type="signal peptide" evidence="5">
    <location>
        <begin position="1"/>
        <end position="18"/>
    </location>
</feature>